<evidence type="ECO:0000313" key="1">
    <source>
        <dbReference type="EMBL" id="SFW21526.1"/>
    </source>
</evidence>
<comment type="caution">
    <text evidence="1">The sequence shown here is derived from an EMBL/GenBank/DDBJ whole genome shotgun (WGS) entry which is preliminary data.</text>
</comment>
<dbReference type="RefSeq" id="WP_072311228.1">
    <property type="nucleotide sequence ID" value="NZ_FPIW01000004.1"/>
</dbReference>
<reference evidence="2" key="1">
    <citation type="submission" date="2016-11" db="EMBL/GenBank/DDBJ databases">
        <authorList>
            <person name="Jaros S."/>
            <person name="Januszkiewicz K."/>
            <person name="Wedrychowicz H."/>
        </authorList>
    </citation>
    <scope>NUCLEOTIDE SEQUENCE [LARGE SCALE GENOMIC DNA]</scope>
    <source>
        <strain evidence="2">DSM 7057</strain>
    </source>
</reference>
<proteinExistence type="predicted"/>
<name>A0AA94HQU8_DESDE</name>
<accession>A0AA94HQU8</accession>
<sequence length="183" mass="20825">MKKGFWNYLEKWRGLFPRRRVLRWRGGWLQNGYCRDCRYCCGPQDSSEPFPMALLPRQLHEGMEEDFYMLDGHTAYMDGRGCKACTRTGCGLPREQRPVACGLFPFVLANGSLYAYKTCPAVLLTPPAELALLGLEAARWLAAFNLEDLRRLSLDIATPVLAEKYISLSIQVFDSEGVNLQLH</sequence>
<dbReference type="Proteomes" id="UP000182680">
    <property type="component" value="Unassembled WGS sequence"/>
</dbReference>
<dbReference type="EMBL" id="FPIW01000004">
    <property type="protein sequence ID" value="SFW21526.1"/>
    <property type="molecule type" value="Genomic_DNA"/>
</dbReference>
<gene>
    <name evidence="1" type="ORF">SAMN02910291_00425</name>
</gene>
<protein>
    <submittedName>
        <fullName evidence="1">Uncharacterized protein</fullName>
    </submittedName>
</protein>
<dbReference type="AlphaFoldDB" id="A0AA94HQU8"/>
<organism evidence="1 2">
    <name type="scientific">Desulfovibrio desulfuricans</name>
    <dbReference type="NCBI Taxonomy" id="876"/>
    <lineage>
        <taxon>Bacteria</taxon>
        <taxon>Pseudomonadati</taxon>
        <taxon>Thermodesulfobacteriota</taxon>
        <taxon>Desulfovibrionia</taxon>
        <taxon>Desulfovibrionales</taxon>
        <taxon>Desulfovibrionaceae</taxon>
        <taxon>Desulfovibrio</taxon>
    </lineage>
</organism>
<evidence type="ECO:0000313" key="2">
    <source>
        <dbReference type="Proteomes" id="UP000182680"/>
    </source>
</evidence>